<comment type="catalytic activity">
    <reaction evidence="6">
        <text>a 1,3-diacyl-sn-glycerol + H2O = a 1-acyl-sn-glycerol + a fatty acid + H(+)</text>
        <dbReference type="Rhea" id="RHEA:38503"/>
        <dbReference type="ChEBI" id="CHEBI:15377"/>
        <dbReference type="ChEBI" id="CHEBI:15378"/>
        <dbReference type="ChEBI" id="CHEBI:28868"/>
        <dbReference type="ChEBI" id="CHEBI:64683"/>
        <dbReference type="ChEBI" id="CHEBI:77272"/>
    </reaction>
</comment>
<evidence type="ECO:0000313" key="13">
    <source>
        <dbReference type="EMBL" id="PNF41951.1"/>
    </source>
</evidence>
<dbReference type="GO" id="GO:0052689">
    <property type="term" value="F:carboxylic ester hydrolase activity"/>
    <property type="evidence" value="ECO:0007669"/>
    <property type="project" value="TreeGrafter"/>
</dbReference>
<evidence type="ECO:0000256" key="11">
    <source>
        <dbReference type="ARBA" id="ARBA00048919"/>
    </source>
</evidence>
<dbReference type="PRINTS" id="PR00111">
    <property type="entry name" value="ABHYDROLASE"/>
</dbReference>
<evidence type="ECO:0000256" key="8">
    <source>
        <dbReference type="ARBA" id="ARBA00048283"/>
    </source>
</evidence>
<keyword evidence="14" id="KW-1185">Reference proteome</keyword>
<comment type="catalytic activity">
    <reaction evidence="10">
        <text>1-octadecanoyl-2-(9Z-octadecenoyl)-sn-glycerol + H2O = 2-(9Z-octadecenoyl)-glycerol + octadecanoate + H(+)</text>
        <dbReference type="Rhea" id="RHEA:77103"/>
        <dbReference type="ChEBI" id="CHEBI:15377"/>
        <dbReference type="ChEBI" id="CHEBI:15378"/>
        <dbReference type="ChEBI" id="CHEBI:25629"/>
        <dbReference type="ChEBI" id="CHEBI:73990"/>
        <dbReference type="ChEBI" id="CHEBI:75468"/>
    </reaction>
</comment>
<evidence type="ECO:0000313" key="14">
    <source>
        <dbReference type="Proteomes" id="UP000235965"/>
    </source>
</evidence>
<accession>A0A2J7RM96</accession>
<dbReference type="OrthoDB" id="8119704at2759"/>
<comment type="caution">
    <text evidence="13">The sequence shown here is derived from an EMBL/GenBank/DDBJ whole genome shotgun (WGS) entry which is preliminary data.</text>
</comment>
<comment type="catalytic activity">
    <reaction evidence="9">
        <text>1,2-didecanoylglycerol + H2O = decanoylglycerol + decanoate + H(+)</text>
        <dbReference type="Rhea" id="RHEA:48596"/>
        <dbReference type="ChEBI" id="CHEBI:11152"/>
        <dbReference type="ChEBI" id="CHEBI:15377"/>
        <dbReference type="ChEBI" id="CHEBI:15378"/>
        <dbReference type="ChEBI" id="CHEBI:27689"/>
        <dbReference type="ChEBI" id="CHEBI:90605"/>
    </reaction>
</comment>
<organism evidence="13 14">
    <name type="scientific">Cryptotermes secundus</name>
    <dbReference type="NCBI Taxonomy" id="105785"/>
    <lineage>
        <taxon>Eukaryota</taxon>
        <taxon>Metazoa</taxon>
        <taxon>Ecdysozoa</taxon>
        <taxon>Arthropoda</taxon>
        <taxon>Hexapoda</taxon>
        <taxon>Insecta</taxon>
        <taxon>Pterygota</taxon>
        <taxon>Neoptera</taxon>
        <taxon>Polyneoptera</taxon>
        <taxon>Dictyoptera</taxon>
        <taxon>Blattodea</taxon>
        <taxon>Blattoidea</taxon>
        <taxon>Termitoidae</taxon>
        <taxon>Kalotermitidae</taxon>
        <taxon>Cryptotermitinae</taxon>
        <taxon>Cryptotermes</taxon>
    </lineage>
</organism>
<evidence type="ECO:0000256" key="2">
    <source>
        <dbReference type="ARBA" id="ARBA00022801"/>
    </source>
</evidence>
<evidence type="ECO:0000256" key="5">
    <source>
        <dbReference type="ARBA" id="ARBA00043667"/>
    </source>
</evidence>
<keyword evidence="2" id="KW-0378">Hydrolase</keyword>
<dbReference type="Proteomes" id="UP000235965">
    <property type="component" value="Unassembled WGS sequence"/>
</dbReference>
<evidence type="ECO:0000256" key="1">
    <source>
        <dbReference type="ARBA" id="ARBA00008645"/>
    </source>
</evidence>
<dbReference type="AlphaFoldDB" id="A0A2J7RM96"/>
<protein>
    <recommendedName>
        <fullName evidence="7">sn-1-specific diacylglycerol lipase ABHD11</fullName>
        <ecNumber evidence="3">3.1.1.116</ecNumber>
    </recommendedName>
    <alternativeName>
        <fullName evidence="4">Alpha/beta hydrolase domain-containing protein 11</fullName>
    </alternativeName>
</protein>
<comment type="catalytic activity">
    <reaction evidence="5">
        <text>a 1,2-diacyl-sn-glycerol + H2O = a 2-acylglycerol + a fatty acid + H(+)</text>
        <dbReference type="Rhea" id="RHEA:33275"/>
        <dbReference type="ChEBI" id="CHEBI:15377"/>
        <dbReference type="ChEBI" id="CHEBI:15378"/>
        <dbReference type="ChEBI" id="CHEBI:17389"/>
        <dbReference type="ChEBI" id="CHEBI:17815"/>
        <dbReference type="ChEBI" id="CHEBI:28868"/>
        <dbReference type="EC" id="3.1.1.116"/>
    </reaction>
</comment>
<dbReference type="GO" id="GO:0005739">
    <property type="term" value="C:mitochondrion"/>
    <property type="evidence" value="ECO:0007669"/>
    <property type="project" value="TreeGrafter"/>
</dbReference>
<dbReference type="EMBL" id="NEVH01002568">
    <property type="protein sequence ID" value="PNF41951.1"/>
    <property type="molecule type" value="Genomic_DNA"/>
</dbReference>
<evidence type="ECO:0000259" key="12">
    <source>
        <dbReference type="Pfam" id="PF00561"/>
    </source>
</evidence>
<dbReference type="Pfam" id="PF00561">
    <property type="entry name" value="Abhydrolase_1"/>
    <property type="match status" value="1"/>
</dbReference>
<comment type="similarity">
    <text evidence="1">Belongs to the AB hydrolase superfamily.</text>
</comment>
<dbReference type="InterPro" id="IPR029058">
    <property type="entry name" value="AB_hydrolase_fold"/>
</dbReference>
<comment type="catalytic activity">
    <reaction evidence="11">
        <text>1-octadecanoyl-2-(5Z,8Z,11Z,14Z-eicosatetraenoyl)-sn-glycerol + H2O = 2-(5Z,8Z,11Z,14Z-eicosatetraenoyl)-glycerol + octadecanoate + H(+)</text>
        <dbReference type="Rhea" id="RHEA:38507"/>
        <dbReference type="ChEBI" id="CHEBI:15377"/>
        <dbReference type="ChEBI" id="CHEBI:15378"/>
        <dbReference type="ChEBI" id="CHEBI:25629"/>
        <dbReference type="ChEBI" id="CHEBI:52392"/>
        <dbReference type="ChEBI" id="CHEBI:75728"/>
    </reaction>
</comment>
<evidence type="ECO:0000256" key="9">
    <source>
        <dbReference type="ARBA" id="ARBA00048504"/>
    </source>
</evidence>
<reference evidence="13 14" key="1">
    <citation type="submission" date="2017-12" db="EMBL/GenBank/DDBJ databases">
        <title>Hemimetabolous genomes reveal molecular basis of termite eusociality.</title>
        <authorList>
            <person name="Harrison M.C."/>
            <person name="Jongepier E."/>
            <person name="Robertson H.M."/>
            <person name="Arning N."/>
            <person name="Bitard-Feildel T."/>
            <person name="Chao H."/>
            <person name="Childers C.P."/>
            <person name="Dinh H."/>
            <person name="Doddapaneni H."/>
            <person name="Dugan S."/>
            <person name="Gowin J."/>
            <person name="Greiner C."/>
            <person name="Han Y."/>
            <person name="Hu H."/>
            <person name="Hughes D.S.T."/>
            <person name="Huylmans A.-K."/>
            <person name="Kemena C."/>
            <person name="Kremer L.P.M."/>
            <person name="Lee S.L."/>
            <person name="Lopez-Ezquerra A."/>
            <person name="Mallet L."/>
            <person name="Monroy-Kuhn J.M."/>
            <person name="Moser A."/>
            <person name="Murali S.C."/>
            <person name="Muzny D.M."/>
            <person name="Otani S."/>
            <person name="Piulachs M.-D."/>
            <person name="Poelchau M."/>
            <person name="Qu J."/>
            <person name="Schaub F."/>
            <person name="Wada-Katsumata A."/>
            <person name="Worley K.C."/>
            <person name="Xie Q."/>
            <person name="Ylla G."/>
            <person name="Poulsen M."/>
            <person name="Gibbs R.A."/>
            <person name="Schal C."/>
            <person name="Richards S."/>
            <person name="Belles X."/>
            <person name="Korb J."/>
            <person name="Bornberg-Bauer E."/>
        </authorList>
    </citation>
    <scope>NUCLEOTIDE SEQUENCE [LARGE SCALE GENOMIC DNA]</scope>
    <source>
        <tissue evidence="13">Whole body</tissue>
    </source>
</reference>
<proteinExistence type="inferred from homology"/>
<comment type="catalytic activity">
    <reaction evidence="8">
        <text>1-octadecanoyl-2-(4Z,7Z,10Z,13Z,16Z,19Z-docosahexaenoyl)-sn-glycerol + H2O = 2-(4Z,7Z,10Z,13Z,16Z,19Z-docosahexaenoyl)-glycerol + octadecanoate + H(+)</text>
        <dbReference type="Rhea" id="RHEA:77107"/>
        <dbReference type="ChEBI" id="CHEBI:15377"/>
        <dbReference type="ChEBI" id="CHEBI:15378"/>
        <dbReference type="ChEBI" id="CHEBI:25629"/>
        <dbReference type="ChEBI" id="CHEBI:77129"/>
        <dbReference type="ChEBI" id="CHEBI:186738"/>
    </reaction>
</comment>
<dbReference type="Gene3D" id="3.40.50.1820">
    <property type="entry name" value="alpha/beta hydrolase"/>
    <property type="match status" value="1"/>
</dbReference>
<evidence type="ECO:0000256" key="7">
    <source>
        <dbReference type="ARBA" id="ARBA00044064"/>
    </source>
</evidence>
<dbReference type="SUPFAM" id="SSF53474">
    <property type="entry name" value="alpha/beta-Hydrolases"/>
    <property type="match status" value="1"/>
</dbReference>
<evidence type="ECO:0000256" key="4">
    <source>
        <dbReference type="ARBA" id="ARBA00042703"/>
    </source>
</evidence>
<name>A0A2J7RM96_9NEOP</name>
<sequence>MIDLAIERATLIGHSMGGRAMMLMAHRYPELVEKLVVVDISPVAVSPGLFTMPKYFEAMMSVKLVKNIPLSKVRRMADEQLAKSVLDSGTRQFLLTNLVEAEGGHYKWRVNLDSITRNFNNIATFPTVGTSCSVPTLFIVGANSDYVRSDVHEEIKRIFPAAKFVTIPGAGHWVHADKPNELLLVIKEFIQSMEKLEENN</sequence>
<evidence type="ECO:0000256" key="6">
    <source>
        <dbReference type="ARBA" id="ARBA00043742"/>
    </source>
</evidence>
<dbReference type="PANTHER" id="PTHR46118">
    <property type="entry name" value="PROTEIN ABHD11"/>
    <property type="match status" value="1"/>
</dbReference>
<evidence type="ECO:0000256" key="3">
    <source>
        <dbReference type="ARBA" id="ARBA00026104"/>
    </source>
</evidence>
<dbReference type="PANTHER" id="PTHR46118:SF4">
    <property type="entry name" value="PROTEIN ABHD11"/>
    <property type="match status" value="1"/>
</dbReference>
<dbReference type="EC" id="3.1.1.116" evidence="3"/>
<feature type="domain" description="AB hydrolase-1" evidence="12">
    <location>
        <begin position="6"/>
        <end position="179"/>
    </location>
</feature>
<dbReference type="InterPro" id="IPR000073">
    <property type="entry name" value="AB_hydrolase_1"/>
</dbReference>
<gene>
    <name evidence="13" type="ORF">B7P43_G14635</name>
</gene>
<evidence type="ECO:0000256" key="10">
    <source>
        <dbReference type="ARBA" id="ARBA00048513"/>
    </source>
</evidence>